<evidence type="ECO:0000256" key="1">
    <source>
        <dbReference type="ARBA" id="ARBA00004162"/>
    </source>
</evidence>
<dbReference type="NCBIfam" id="TIGR00739">
    <property type="entry name" value="yajC"/>
    <property type="match status" value="1"/>
</dbReference>
<evidence type="ECO:0000313" key="12">
    <source>
        <dbReference type="EMBL" id="QNI31495.1"/>
    </source>
</evidence>
<evidence type="ECO:0000256" key="6">
    <source>
        <dbReference type="ARBA" id="ARBA00022692"/>
    </source>
</evidence>
<feature type="transmembrane region" description="Helical" evidence="11">
    <location>
        <begin position="6"/>
        <end position="32"/>
    </location>
</feature>
<dbReference type="PANTHER" id="PTHR33909">
    <property type="entry name" value="SEC TRANSLOCON ACCESSORY COMPLEX SUBUNIT YAJC"/>
    <property type="match status" value="1"/>
</dbReference>
<reference evidence="12 13" key="1">
    <citation type="submission" date="2020-08" db="EMBL/GenBank/DDBJ databases">
        <title>Edaphobacter telluris sp. nov. and Acidobacterium dinghuensis sp. nov., two acidobacteria isolated from forest soil.</title>
        <authorList>
            <person name="Fu J."/>
            <person name="Qiu L."/>
        </authorList>
    </citation>
    <scope>NUCLEOTIDE SEQUENCE [LARGE SCALE GENOMIC DNA]</scope>
    <source>
        <strain evidence="12">4Y35</strain>
    </source>
</reference>
<name>A0A7G8BG25_9BACT</name>
<keyword evidence="4" id="KW-0813">Transport</keyword>
<dbReference type="SMART" id="SM01323">
    <property type="entry name" value="YajC"/>
    <property type="match status" value="1"/>
</dbReference>
<evidence type="ECO:0000256" key="3">
    <source>
        <dbReference type="ARBA" id="ARBA00014962"/>
    </source>
</evidence>
<comment type="similarity">
    <text evidence="2">Belongs to the YajC family.</text>
</comment>
<evidence type="ECO:0000256" key="5">
    <source>
        <dbReference type="ARBA" id="ARBA00022475"/>
    </source>
</evidence>
<dbReference type="GO" id="GO:0005886">
    <property type="term" value="C:plasma membrane"/>
    <property type="evidence" value="ECO:0007669"/>
    <property type="project" value="UniProtKB-SubCell"/>
</dbReference>
<dbReference type="RefSeq" id="WP_186742163.1">
    <property type="nucleotide sequence ID" value="NZ_CP060394.1"/>
</dbReference>
<sequence>MNATLLLAGALPPGLVSFLPFVVIIAVFYLLLIRPNQNKQKKWQQMLNELKPGDKVTTTGGIRGTILSLKEDAIQLRVPPDNIKLEVVKSAIASVTTEEVGK</sequence>
<organism evidence="12 13">
    <name type="scientific">Alloacidobacterium dinghuense</name>
    <dbReference type="NCBI Taxonomy" id="2763107"/>
    <lineage>
        <taxon>Bacteria</taxon>
        <taxon>Pseudomonadati</taxon>
        <taxon>Acidobacteriota</taxon>
        <taxon>Terriglobia</taxon>
        <taxon>Terriglobales</taxon>
        <taxon>Acidobacteriaceae</taxon>
        <taxon>Alloacidobacterium</taxon>
    </lineage>
</organism>
<dbReference type="Pfam" id="PF02699">
    <property type="entry name" value="YajC"/>
    <property type="match status" value="1"/>
</dbReference>
<comment type="subcellular location">
    <subcellularLocation>
        <location evidence="1">Cell membrane</location>
        <topology evidence="1">Single-pass membrane protein</topology>
    </subcellularLocation>
</comment>
<gene>
    <name evidence="12" type="primary">yajC</name>
    <name evidence="12" type="ORF">H7849_20830</name>
</gene>
<keyword evidence="10 11" id="KW-0472">Membrane</keyword>
<dbReference type="GO" id="GO:0015031">
    <property type="term" value="P:protein transport"/>
    <property type="evidence" value="ECO:0007669"/>
    <property type="project" value="UniProtKB-KW"/>
</dbReference>
<evidence type="ECO:0000256" key="10">
    <source>
        <dbReference type="ARBA" id="ARBA00023136"/>
    </source>
</evidence>
<keyword evidence="6 11" id="KW-0812">Transmembrane</keyword>
<evidence type="ECO:0000256" key="11">
    <source>
        <dbReference type="SAM" id="Phobius"/>
    </source>
</evidence>
<dbReference type="PRINTS" id="PR01853">
    <property type="entry name" value="YAJCTRNLCASE"/>
</dbReference>
<dbReference type="KEGG" id="adin:H7849_20830"/>
<dbReference type="Proteomes" id="UP000515312">
    <property type="component" value="Chromosome"/>
</dbReference>
<evidence type="ECO:0000256" key="2">
    <source>
        <dbReference type="ARBA" id="ARBA00006742"/>
    </source>
</evidence>
<dbReference type="PANTHER" id="PTHR33909:SF1">
    <property type="entry name" value="SEC TRANSLOCON ACCESSORY COMPLEX SUBUNIT YAJC"/>
    <property type="match status" value="1"/>
</dbReference>
<keyword evidence="8 11" id="KW-1133">Transmembrane helix</keyword>
<dbReference type="EMBL" id="CP060394">
    <property type="protein sequence ID" value="QNI31495.1"/>
    <property type="molecule type" value="Genomic_DNA"/>
</dbReference>
<keyword evidence="13" id="KW-1185">Reference proteome</keyword>
<evidence type="ECO:0000256" key="9">
    <source>
        <dbReference type="ARBA" id="ARBA00023010"/>
    </source>
</evidence>
<evidence type="ECO:0000256" key="7">
    <source>
        <dbReference type="ARBA" id="ARBA00022927"/>
    </source>
</evidence>
<proteinExistence type="inferred from homology"/>
<evidence type="ECO:0000313" key="13">
    <source>
        <dbReference type="Proteomes" id="UP000515312"/>
    </source>
</evidence>
<evidence type="ECO:0000256" key="4">
    <source>
        <dbReference type="ARBA" id="ARBA00022448"/>
    </source>
</evidence>
<accession>A0A7G8BG25</accession>
<keyword evidence="5" id="KW-1003">Cell membrane</keyword>
<evidence type="ECO:0000256" key="8">
    <source>
        <dbReference type="ARBA" id="ARBA00022989"/>
    </source>
</evidence>
<dbReference type="InterPro" id="IPR003849">
    <property type="entry name" value="Preprotein_translocase_YajC"/>
</dbReference>
<keyword evidence="9" id="KW-0811">Translocation</keyword>
<keyword evidence="7" id="KW-0653">Protein transport</keyword>
<dbReference type="AlphaFoldDB" id="A0A7G8BG25"/>
<protein>
    <recommendedName>
        <fullName evidence="3">Sec translocon accessory complex subunit YajC</fullName>
    </recommendedName>
</protein>